<dbReference type="RefSeq" id="XP_024731981.1">
    <property type="nucleotide sequence ID" value="XM_024881143.1"/>
</dbReference>
<dbReference type="AlphaFoldDB" id="A0A2J6SWC7"/>
<organism evidence="2 3">
    <name type="scientific">Hyaloscypha bicolor E</name>
    <dbReference type="NCBI Taxonomy" id="1095630"/>
    <lineage>
        <taxon>Eukaryota</taxon>
        <taxon>Fungi</taxon>
        <taxon>Dikarya</taxon>
        <taxon>Ascomycota</taxon>
        <taxon>Pezizomycotina</taxon>
        <taxon>Leotiomycetes</taxon>
        <taxon>Helotiales</taxon>
        <taxon>Hyaloscyphaceae</taxon>
        <taxon>Hyaloscypha</taxon>
        <taxon>Hyaloscypha bicolor</taxon>
    </lineage>
</organism>
<accession>A0A2J6SWC7</accession>
<keyword evidence="3" id="KW-1185">Reference proteome</keyword>
<evidence type="ECO:0000256" key="1">
    <source>
        <dbReference type="SAM" id="MobiDB-lite"/>
    </source>
</evidence>
<feature type="compositionally biased region" description="Basic residues" evidence="1">
    <location>
        <begin position="25"/>
        <end position="35"/>
    </location>
</feature>
<dbReference type="GeneID" id="36589220"/>
<dbReference type="Proteomes" id="UP000235371">
    <property type="component" value="Unassembled WGS sequence"/>
</dbReference>
<sequence length="85" mass="9357">MAPWALAWLPAVTPRSPSRPSRPTKNAKRAARRHSVPPLAAPLPERNPEVLTAALSCWNWLIAATPPTATRPDLTRLFSQMAQQP</sequence>
<evidence type="ECO:0000313" key="3">
    <source>
        <dbReference type="Proteomes" id="UP000235371"/>
    </source>
</evidence>
<proteinExistence type="predicted"/>
<dbReference type="InParanoid" id="A0A2J6SWC7"/>
<dbReference type="EMBL" id="KZ613856">
    <property type="protein sequence ID" value="PMD55077.1"/>
    <property type="molecule type" value="Genomic_DNA"/>
</dbReference>
<reference evidence="2 3" key="1">
    <citation type="submission" date="2016-04" db="EMBL/GenBank/DDBJ databases">
        <title>A degradative enzymes factory behind the ericoid mycorrhizal symbiosis.</title>
        <authorList>
            <consortium name="DOE Joint Genome Institute"/>
            <person name="Martino E."/>
            <person name="Morin E."/>
            <person name="Grelet G."/>
            <person name="Kuo A."/>
            <person name="Kohler A."/>
            <person name="Daghino S."/>
            <person name="Barry K."/>
            <person name="Choi C."/>
            <person name="Cichocki N."/>
            <person name="Clum A."/>
            <person name="Copeland A."/>
            <person name="Hainaut M."/>
            <person name="Haridas S."/>
            <person name="Labutti K."/>
            <person name="Lindquist E."/>
            <person name="Lipzen A."/>
            <person name="Khouja H.-R."/>
            <person name="Murat C."/>
            <person name="Ohm R."/>
            <person name="Olson A."/>
            <person name="Spatafora J."/>
            <person name="Veneault-Fourrey C."/>
            <person name="Henrissat B."/>
            <person name="Grigoriev I."/>
            <person name="Martin F."/>
            <person name="Perotto S."/>
        </authorList>
    </citation>
    <scope>NUCLEOTIDE SEQUENCE [LARGE SCALE GENOMIC DNA]</scope>
    <source>
        <strain evidence="2 3">E</strain>
    </source>
</reference>
<evidence type="ECO:0000313" key="2">
    <source>
        <dbReference type="EMBL" id="PMD55077.1"/>
    </source>
</evidence>
<feature type="region of interest" description="Disordered" evidence="1">
    <location>
        <begin position="12"/>
        <end position="45"/>
    </location>
</feature>
<name>A0A2J6SWC7_9HELO</name>
<feature type="compositionally biased region" description="Low complexity" evidence="1">
    <location>
        <begin position="14"/>
        <end position="23"/>
    </location>
</feature>
<protein>
    <submittedName>
        <fullName evidence="2">Uncharacterized protein</fullName>
    </submittedName>
</protein>
<gene>
    <name evidence="2" type="ORF">K444DRAFT_617521</name>
</gene>